<accession>A0ABU8QUY5</accession>
<gene>
    <name evidence="2" type="ORF">V7S98_14740</name>
</gene>
<sequence length="183" mass="20121">MPPTQLPLFAKLDLGLTKALRVLLRWCALGGCWLLGLSSLVLMPFGIFTYDEGLSDISLVEAGAVLSLLPVLWRHVRYCRHFKAGFWHSLNRVLLAQGLMCAFCLLLVGLGIWLTLNGGDLQAHIRDLQTGTPLRECLTYASVLLALYLAAPTSNNKPLPRVDDTTIGVTQPDSVYATREDSL</sequence>
<organism evidence="2 3">
    <name type="scientific">Pseudomonas farsensis</name>
    <dbReference type="NCBI Taxonomy" id="2745492"/>
    <lineage>
        <taxon>Bacteria</taxon>
        <taxon>Pseudomonadati</taxon>
        <taxon>Pseudomonadota</taxon>
        <taxon>Gammaproteobacteria</taxon>
        <taxon>Pseudomonadales</taxon>
        <taxon>Pseudomonadaceae</taxon>
        <taxon>Pseudomonas</taxon>
    </lineage>
</organism>
<feature type="transmembrane region" description="Helical" evidence="1">
    <location>
        <begin position="93"/>
        <end position="113"/>
    </location>
</feature>
<feature type="transmembrane region" description="Helical" evidence="1">
    <location>
        <begin position="26"/>
        <end position="48"/>
    </location>
</feature>
<evidence type="ECO:0000313" key="2">
    <source>
        <dbReference type="EMBL" id="MEJ5864482.1"/>
    </source>
</evidence>
<keyword evidence="3" id="KW-1185">Reference proteome</keyword>
<dbReference type="RefSeq" id="WP_339599722.1">
    <property type="nucleotide sequence ID" value="NZ_JBBHLC010000040.1"/>
</dbReference>
<keyword evidence="1" id="KW-1133">Transmembrane helix</keyword>
<keyword evidence="1" id="KW-0472">Membrane</keyword>
<dbReference type="Proteomes" id="UP001380290">
    <property type="component" value="Unassembled WGS sequence"/>
</dbReference>
<keyword evidence="1" id="KW-0812">Transmembrane</keyword>
<protein>
    <submittedName>
        <fullName evidence="2">Uncharacterized protein</fullName>
    </submittedName>
</protein>
<name>A0ABU8QUY5_9PSED</name>
<dbReference type="EMBL" id="JBBHLC010000040">
    <property type="protein sequence ID" value="MEJ5864482.1"/>
    <property type="molecule type" value="Genomic_DNA"/>
</dbReference>
<proteinExistence type="predicted"/>
<reference evidence="2 3" key="1">
    <citation type="submission" date="2024-02" db="EMBL/GenBank/DDBJ databases">
        <title>Identification of pathogenicity and growth-promoting function of Pseudomonas putida variant.</title>
        <authorList>
            <person name="Sun J."/>
        </authorList>
    </citation>
    <scope>NUCLEOTIDE SEQUENCE [LARGE SCALE GENOMIC DNA]</scope>
    <source>
        <strain evidence="2 3">A03</strain>
    </source>
</reference>
<comment type="caution">
    <text evidence="2">The sequence shown here is derived from an EMBL/GenBank/DDBJ whole genome shotgun (WGS) entry which is preliminary data.</text>
</comment>
<evidence type="ECO:0000313" key="3">
    <source>
        <dbReference type="Proteomes" id="UP001380290"/>
    </source>
</evidence>
<evidence type="ECO:0000256" key="1">
    <source>
        <dbReference type="SAM" id="Phobius"/>
    </source>
</evidence>